<feature type="compositionally biased region" description="Low complexity" evidence="1">
    <location>
        <begin position="30"/>
        <end position="43"/>
    </location>
</feature>
<reference evidence="2" key="2">
    <citation type="submission" date="2020-09" db="EMBL/GenBank/DDBJ databases">
        <authorList>
            <person name="Sun Q."/>
            <person name="Ohkuma M."/>
        </authorList>
    </citation>
    <scope>NUCLEOTIDE SEQUENCE</scope>
    <source>
        <strain evidence="2">JCM 4386</strain>
    </source>
</reference>
<accession>A0A918G0N0</accession>
<dbReference type="EMBL" id="BMTL01000027">
    <property type="protein sequence ID" value="GGS11056.1"/>
    <property type="molecule type" value="Genomic_DNA"/>
</dbReference>
<sequence>MAREFTPFDRRSSRAQAQSADGPRKGLRGACRTSRPRAASTSRAARERGSRGDAGRGGHGERPEARHGMRGRADDPETGAYDGYRTVRTSHGGTRSGTRSDERRIG</sequence>
<dbReference type="AlphaFoldDB" id="A0A918G0N0"/>
<name>A0A918G0N0_9ACTN</name>
<gene>
    <name evidence="2" type="ORF">GCM10010269_57640</name>
</gene>
<feature type="compositionally biased region" description="Polar residues" evidence="1">
    <location>
        <begin position="87"/>
        <end position="97"/>
    </location>
</feature>
<feature type="region of interest" description="Disordered" evidence="1">
    <location>
        <begin position="1"/>
        <end position="106"/>
    </location>
</feature>
<evidence type="ECO:0000313" key="2">
    <source>
        <dbReference type="EMBL" id="GGS11056.1"/>
    </source>
</evidence>
<comment type="caution">
    <text evidence="2">The sequence shown here is derived from an EMBL/GenBank/DDBJ whole genome shotgun (WGS) entry which is preliminary data.</text>
</comment>
<reference evidence="2" key="1">
    <citation type="journal article" date="2014" name="Int. J. Syst. Evol. Microbiol.">
        <title>Complete genome sequence of Corynebacterium casei LMG S-19264T (=DSM 44701T), isolated from a smear-ripened cheese.</title>
        <authorList>
            <consortium name="US DOE Joint Genome Institute (JGI-PGF)"/>
            <person name="Walter F."/>
            <person name="Albersmeier A."/>
            <person name="Kalinowski J."/>
            <person name="Ruckert C."/>
        </authorList>
    </citation>
    <scope>NUCLEOTIDE SEQUENCE</scope>
    <source>
        <strain evidence="2">JCM 4386</strain>
    </source>
</reference>
<proteinExistence type="predicted"/>
<dbReference type="Proteomes" id="UP000606194">
    <property type="component" value="Unassembled WGS sequence"/>
</dbReference>
<evidence type="ECO:0000313" key="3">
    <source>
        <dbReference type="Proteomes" id="UP000606194"/>
    </source>
</evidence>
<evidence type="ECO:0000256" key="1">
    <source>
        <dbReference type="SAM" id="MobiDB-lite"/>
    </source>
</evidence>
<organism evidence="2 3">
    <name type="scientific">Streptomyces humidus</name>
    <dbReference type="NCBI Taxonomy" id="52259"/>
    <lineage>
        <taxon>Bacteria</taxon>
        <taxon>Bacillati</taxon>
        <taxon>Actinomycetota</taxon>
        <taxon>Actinomycetes</taxon>
        <taxon>Kitasatosporales</taxon>
        <taxon>Streptomycetaceae</taxon>
        <taxon>Streptomyces</taxon>
    </lineage>
</organism>
<keyword evidence="3" id="KW-1185">Reference proteome</keyword>
<feature type="compositionally biased region" description="Basic and acidic residues" evidence="1">
    <location>
        <begin position="44"/>
        <end position="75"/>
    </location>
</feature>
<feature type="compositionally biased region" description="Basic and acidic residues" evidence="1">
    <location>
        <begin position="1"/>
        <end position="12"/>
    </location>
</feature>
<protein>
    <submittedName>
        <fullName evidence="2">Uncharacterized protein</fullName>
    </submittedName>
</protein>